<dbReference type="InterPro" id="IPR006500">
    <property type="entry name" value="Helicase_put_C_phage/plasmid"/>
</dbReference>
<dbReference type="Gene3D" id="3.90.580.10">
    <property type="entry name" value="Zinc finger, CHC2-type domain"/>
    <property type="match status" value="1"/>
</dbReference>
<dbReference type="InterPro" id="IPR051620">
    <property type="entry name" value="ORF904-like_C"/>
</dbReference>
<dbReference type="CDD" id="cd01029">
    <property type="entry name" value="TOPRIM_primases"/>
    <property type="match status" value="1"/>
</dbReference>
<dbReference type="InterPro" id="IPR036388">
    <property type="entry name" value="WH-like_DNA-bd_sf"/>
</dbReference>
<accession>A0A1H7XGG8</accession>
<dbReference type="Gene3D" id="3.40.1360.10">
    <property type="match status" value="1"/>
</dbReference>
<dbReference type="GO" id="GO:0005524">
    <property type="term" value="F:ATP binding"/>
    <property type="evidence" value="ECO:0007669"/>
    <property type="project" value="UniProtKB-KW"/>
</dbReference>
<name>A0A1H7XGG8_9BACT</name>
<dbReference type="InterPro" id="IPR034154">
    <property type="entry name" value="TOPRIM_DnaG/twinkle"/>
</dbReference>
<keyword evidence="4" id="KW-0067">ATP-binding</keyword>
<dbReference type="OrthoDB" id="9763644at2"/>
<dbReference type="InterPro" id="IPR014818">
    <property type="entry name" value="Phage/plasmid_primase_P4_C"/>
</dbReference>
<dbReference type="Pfam" id="PF03288">
    <property type="entry name" value="Pox_D5"/>
    <property type="match status" value="1"/>
</dbReference>
<dbReference type="GO" id="GO:0003899">
    <property type="term" value="F:DNA-directed RNA polymerase activity"/>
    <property type="evidence" value="ECO:0007669"/>
    <property type="project" value="InterPro"/>
</dbReference>
<evidence type="ECO:0000313" key="7">
    <source>
        <dbReference type="EMBL" id="SEM32860.1"/>
    </source>
</evidence>
<dbReference type="PANTHER" id="PTHR35372">
    <property type="entry name" value="ATP BINDING PROTEIN-RELATED"/>
    <property type="match status" value="1"/>
</dbReference>
<evidence type="ECO:0000256" key="5">
    <source>
        <dbReference type="SAM" id="MobiDB-lite"/>
    </source>
</evidence>
<dbReference type="PROSITE" id="PS51206">
    <property type="entry name" value="SF3_HELICASE_1"/>
    <property type="match status" value="1"/>
</dbReference>
<dbReference type="SUPFAM" id="SSF46785">
    <property type="entry name" value="Winged helix' DNA-binding domain"/>
    <property type="match status" value="1"/>
</dbReference>
<evidence type="ECO:0000313" key="8">
    <source>
        <dbReference type="Proteomes" id="UP000198744"/>
    </source>
</evidence>
<keyword evidence="8" id="KW-1185">Reference proteome</keyword>
<dbReference type="GO" id="GO:0008270">
    <property type="term" value="F:zinc ion binding"/>
    <property type="evidence" value="ECO:0007669"/>
    <property type="project" value="InterPro"/>
</dbReference>
<dbReference type="Pfam" id="PF08706">
    <property type="entry name" value="D5_N"/>
    <property type="match status" value="1"/>
</dbReference>
<protein>
    <submittedName>
        <fullName evidence="7">Putative DNA primase/helicase</fullName>
    </submittedName>
</protein>
<keyword evidence="2" id="KW-0378">Hydrolase</keyword>
<proteinExistence type="predicted"/>
<dbReference type="GO" id="GO:0004386">
    <property type="term" value="F:helicase activity"/>
    <property type="evidence" value="ECO:0007669"/>
    <property type="project" value="UniProtKB-KW"/>
</dbReference>
<feature type="region of interest" description="Disordered" evidence="5">
    <location>
        <begin position="25"/>
        <end position="52"/>
    </location>
</feature>
<evidence type="ECO:0000256" key="3">
    <source>
        <dbReference type="ARBA" id="ARBA00022806"/>
    </source>
</evidence>
<dbReference type="Pfam" id="PF19263">
    <property type="entry name" value="DUF5906"/>
    <property type="match status" value="1"/>
</dbReference>
<dbReference type="RefSeq" id="WP_093883338.1">
    <property type="nucleotide sequence ID" value="NZ_FOBS01000010.1"/>
</dbReference>
<dbReference type="Pfam" id="PF01807">
    <property type="entry name" value="Zn_ribbon_DnaG"/>
    <property type="match status" value="1"/>
</dbReference>
<dbReference type="InterPro" id="IPR002694">
    <property type="entry name" value="Znf_CHC2"/>
</dbReference>
<dbReference type="PANTHER" id="PTHR35372:SF2">
    <property type="entry name" value="SF3 HELICASE DOMAIN-CONTAINING PROTEIN"/>
    <property type="match status" value="1"/>
</dbReference>
<dbReference type="SUPFAM" id="SSF52540">
    <property type="entry name" value="P-loop containing nucleoside triphosphate hydrolases"/>
    <property type="match status" value="1"/>
</dbReference>
<dbReference type="InterPro" id="IPR004968">
    <property type="entry name" value="DNA_primase/NTPase_C"/>
</dbReference>
<dbReference type="InterPro" id="IPR027417">
    <property type="entry name" value="P-loop_NTPase"/>
</dbReference>
<reference evidence="7 8" key="1">
    <citation type="submission" date="2016-10" db="EMBL/GenBank/DDBJ databases">
        <authorList>
            <person name="de Groot N.N."/>
        </authorList>
    </citation>
    <scope>NUCLEOTIDE SEQUENCE [LARGE SCALE GENOMIC DNA]</scope>
    <source>
        <strain evidence="7 8">DSM 8423</strain>
    </source>
</reference>
<evidence type="ECO:0000259" key="6">
    <source>
        <dbReference type="PROSITE" id="PS51206"/>
    </source>
</evidence>
<dbReference type="InterPro" id="IPR036977">
    <property type="entry name" value="DNA_primase_Znf_CHC2"/>
</dbReference>
<evidence type="ECO:0000256" key="1">
    <source>
        <dbReference type="ARBA" id="ARBA00022741"/>
    </source>
</evidence>
<feature type="domain" description="SF3 helicase" evidence="6">
    <location>
        <begin position="529"/>
        <end position="682"/>
    </location>
</feature>
<dbReference type="Proteomes" id="UP000198744">
    <property type="component" value="Unassembled WGS sequence"/>
</dbReference>
<dbReference type="GO" id="GO:0003677">
    <property type="term" value="F:DNA binding"/>
    <property type="evidence" value="ECO:0007669"/>
    <property type="project" value="InterPro"/>
</dbReference>
<sequence length="815" mass="92694">MGIAGKHLSESQRAAIARTLFKTAPGKSSGGEIHGYCPIHQESETSPSPSFSYNSEKDAYHCFSCGADGDLLKLWTEVHGLGQKEGFKAFCDQYAIPYGNDAPGGGQPGQTAGKDKSPDMELTLEQTLGLMREAWEKFPSLPSDWITRLAKERGWSPEIVKKLDLRLQTLRLDKKTGNLKEIKKPEKIAIPIYDGNGYLQNIRLYQPGAKQFKIISFAQLTGESRLFPPKPDQILQYEPILLCEGESDTICALSHGLNAITQTSKLKNWPNSHNGPFRSRDVIIAYDADNAGRVYADYAGESLQGVVRSLRVIAWPEFMGVGSDGSVPKDHGQDLTDFFVRHDKTADDFRVLMNAAKKFEPLIPPEPLGDDERRTDGVYRFYDYGVNKRYSFRPRLLAEQLVEDMSLMYEPNTGLTYKWNGRFWDVLHEDYIKTACIKYLENEAQKSRVEDAAFQARMLSMIPEGRKINDRDGFFCVENGMYSIDEDILYDHAVDYYATYMFPVIYGPDFVPICKRWLQFLEETIQTPEVIAQVQEFFGYCLTPSTAFEKCLLCLGPGADGKSTLLKVLRALVGPKNCAAVNIEDLDDQFQRSSLYGKLLNISTEIGSKAMESKIFKAIVSGDTIQASFKHENPFEFEPICKMAFAANRFPRVLDNSDGFFRKILPIQFKKQFLTGGDKSLLDTLKDELSGIFHWALIGRKRLWEQKDFTQSNETDALMLDYRRVNSPVLCFAEDELEFGAIDDESYDTPKEAIYDLYKAYCKEKGYEKFSQENFFRELKSARHNLEQYRPRINGRREYRLKGVRIAAKVPEGMK</sequence>
<dbReference type="InterPro" id="IPR036390">
    <property type="entry name" value="WH_DNA-bd_sf"/>
</dbReference>
<dbReference type="Gene3D" id="1.10.10.10">
    <property type="entry name" value="Winged helix-like DNA-binding domain superfamily/Winged helix DNA-binding domain"/>
    <property type="match status" value="1"/>
</dbReference>
<keyword evidence="3 7" id="KW-0347">Helicase</keyword>
<dbReference type="InterPro" id="IPR014015">
    <property type="entry name" value="Helicase_SF3_DNA-vir"/>
</dbReference>
<dbReference type="AlphaFoldDB" id="A0A1H7XGG8"/>
<dbReference type="SMART" id="SM00400">
    <property type="entry name" value="ZnF_CHCC"/>
    <property type="match status" value="1"/>
</dbReference>
<keyword evidence="1" id="KW-0547">Nucleotide-binding</keyword>
<organism evidence="7 8">
    <name type="scientific">Syntrophus gentianae</name>
    <dbReference type="NCBI Taxonomy" id="43775"/>
    <lineage>
        <taxon>Bacteria</taxon>
        <taxon>Pseudomonadati</taxon>
        <taxon>Thermodesulfobacteriota</taxon>
        <taxon>Syntrophia</taxon>
        <taxon>Syntrophales</taxon>
        <taxon>Syntrophaceae</taxon>
        <taxon>Syntrophus</taxon>
    </lineage>
</organism>
<dbReference type="InterPro" id="IPR045455">
    <property type="entry name" value="NrS-1_pol-like_helicase"/>
</dbReference>
<dbReference type="SUPFAM" id="SSF57783">
    <property type="entry name" value="Zinc beta-ribbon"/>
    <property type="match status" value="1"/>
</dbReference>
<dbReference type="GO" id="GO:0006260">
    <property type="term" value="P:DNA replication"/>
    <property type="evidence" value="ECO:0007669"/>
    <property type="project" value="InterPro"/>
</dbReference>
<dbReference type="EMBL" id="FOBS01000010">
    <property type="protein sequence ID" value="SEM32860.1"/>
    <property type="molecule type" value="Genomic_DNA"/>
</dbReference>
<evidence type="ECO:0000256" key="2">
    <source>
        <dbReference type="ARBA" id="ARBA00022801"/>
    </source>
</evidence>
<dbReference type="STRING" id="43775.SAMN04489760_110109"/>
<dbReference type="SMART" id="SM00885">
    <property type="entry name" value="D5_N"/>
    <property type="match status" value="1"/>
</dbReference>
<gene>
    <name evidence="7" type="ORF">SAMN04489760_110109</name>
</gene>
<evidence type="ECO:0000256" key="4">
    <source>
        <dbReference type="ARBA" id="ARBA00022840"/>
    </source>
</evidence>
<dbReference type="NCBIfam" id="TIGR01613">
    <property type="entry name" value="primase_Cterm"/>
    <property type="match status" value="1"/>
</dbReference>
<dbReference type="Gene3D" id="3.40.50.300">
    <property type="entry name" value="P-loop containing nucleotide triphosphate hydrolases"/>
    <property type="match status" value="1"/>
</dbReference>
<dbReference type="GO" id="GO:0016787">
    <property type="term" value="F:hydrolase activity"/>
    <property type="evidence" value="ECO:0007669"/>
    <property type="project" value="UniProtKB-KW"/>
</dbReference>